<dbReference type="InterPro" id="IPR039425">
    <property type="entry name" value="RNA_pol_sigma-70-like"/>
</dbReference>
<dbReference type="GeneID" id="66309153"/>
<protein>
    <submittedName>
        <fullName evidence="7">ECF RNA polymerase sigma factor SigE</fullName>
    </submittedName>
    <submittedName>
        <fullName evidence="8">Sigma-70 family RNA polymerase sigma factor</fullName>
    </submittedName>
</protein>
<dbReference type="KEGG" id="bcel:BcellWH2_04863"/>
<dbReference type="InterPro" id="IPR036388">
    <property type="entry name" value="WH-like_DNA-bd_sf"/>
</dbReference>
<dbReference type="PANTHER" id="PTHR43133">
    <property type="entry name" value="RNA POLYMERASE ECF-TYPE SIGMA FACTO"/>
    <property type="match status" value="1"/>
</dbReference>
<dbReference type="Pfam" id="PF08281">
    <property type="entry name" value="Sigma70_r4_2"/>
    <property type="match status" value="1"/>
</dbReference>
<proteinExistence type="inferred from homology"/>
<dbReference type="eggNOG" id="COG1595">
    <property type="taxonomic scope" value="Bacteria"/>
</dbReference>
<evidence type="ECO:0000256" key="3">
    <source>
        <dbReference type="ARBA" id="ARBA00023082"/>
    </source>
</evidence>
<dbReference type="Gene3D" id="1.10.1740.10">
    <property type="match status" value="1"/>
</dbReference>
<dbReference type="InterPro" id="IPR013324">
    <property type="entry name" value="RNA_pol_sigma_r3/r4-like"/>
</dbReference>
<comment type="similarity">
    <text evidence="1">Belongs to the sigma-70 factor family. ECF subfamily.</text>
</comment>
<dbReference type="Proteomes" id="UP000448877">
    <property type="component" value="Unassembled WGS sequence"/>
</dbReference>
<dbReference type="GO" id="GO:0006352">
    <property type="term" value="P:DNA-templated transcription initiation"/>
    <property type="evidence" value="ECO:0007669"/>
    <property type="project" value="InterPro"/>
</dbReference>
<evidence type="ECO:0000256" key="2">
    <source>
        <dbReference type="ARBA" id="ARBA00023015"/>
    </source>
</evidence>
<dbReference type="Proteomes" id="UP000061809">
    <property type="component" value="Chromosome"/>
</dbReference>
<feature type="domain" description="RNA polymerase sigma factor 70 region 4 type 2" evidence="6">
    <location>
        <begin position="115"/>
        <end position="162"/>
    </location>
</feature>
<dbReference type="GO" id="GO:0003677">
    <property type="term" value="F:DNA binding"/>
    <property type="evidence" value="ECO:0007669"/>
    <property type="project" value="InterPro"/>
</dbReference>
<evidence type="ECO:0000313" key="14">
    <source>
        <dbReference type="Proteomes" id="UP000482653"/>
    </source>
</evidence>
<evidence type="ECO:0000259" key="6">
    <source>
        <dbReference type="Pfam" id="PF08281"/>
    </source>
</evidence>
<dbReference type="Pfam" id="PF04542">
    <property type="entry name" value="Sigma70_r2"/>
    <property type="match status" value="1"/>
</dbReference>
<name>A0A0P0GX46_9BACE</name>
<dbReference type="InterPro" id="IPR013249">
    <property type="entry name" value="RNA_pol_sigma70_r4_t2"/>
</dbReference>
<evidence type="ECO:0000313" key="12">
    <source>
        <dbReference type="Proteomes" id="UP000325055"/>
    </source>
</evidence>
<evidence type="ECO:0000256" key="1">
    <source>
        <dbReference type="ARBA" id="ARBA00010641"/>
    </source>
</evidence>
<dbReference type="EMBL" id="VVYW01000003">
    <property type="protein sequence ID" value="KAA5410564.1"/>
    <property type="molecule type" value="Genomic_DNA"/>
</dbReference>
<keyword evidence="4" id="KW-0804">Transcription</keyword>
<accession>A0A0P0GX46</accession>
<feature type="domain" description="RNA polymerase sigma-70 region 2" evidence="5">
    <location>
        <begin position="16"/>
        <end position="79"/>
    </location>
</feature>
<dbReference type="NCBIfam" id="TIGR02937">
    <property type="entry name" value="sigma70-ECF"/>
    <property type="match status" value="1"/>
</dbReference>
<dbReference type="EMBL" id="VVYX01000052">
    <property type="protein sequence ID" value="KAA5413249.1"/>
    <property type="molecule type" value="Genomic_DNA"/>
</dbReference>
<evidence type="ECO:0000259" key="5">
    <source>
        <dbReference type="Pfam" id="PF04542"/>
    </source>
</evidence>
<dbReference type="SUPFAM" id="SSF88946">
    <property type="entry name" value="Sigma2 domain of RNA polymerase sigma factors"/>
    <property type="match status" value="1"/>
</dbReference>
<keyword evidence="3" id="KW-0731">Sigma factor</keyword>
<reference evidence="12 13" key="2">
    <citation type="journal article" date="2019" name="Nat. Med.">
        <title>A library of human gut bacterial isolates paired with longitudinal multiomics data enables mechanistic microbiome research.</title>
        <authorList>
            <person name="Poyet M."/>
            <person name="Groussin M."/>
            <person name="Gibbons S.M."/>
            <person name="Avila-Pacheco J."/>
            <person name="Jiang X."/>
            <person name="Kearney S.M."/>
            <person name="Perrotta A.R."/>
            <person name="Berdy B."/>
            <person name="Zhao S."/>
            <person name="Lieberman T.D."/>
            <person name="Swanson P.K."/>
            <person name="Smith M."/>
            <person name="Roesemann S."/>
            <person name="Alexander J.E."/>
            <person name="Rich S.A."/>
            <person name="Livny J."/>
            <person name="Vlamakis H."/>
            <person name="Clish C."/>
            <person name="Bullock K."/>
            <person name="Deik A."/>
            <person name="Scott J."/>
            <person name="Pierce K.A."/>
            <person name="Xavier R.J."/>
            <person name="Alm E.J."/>
        </authorList>
    </citation>
    <scope>NUCLEOTIDE SEQUENCE [LARGE SCALE GENOMIC DNA]</scope>
    <source>
        <strain evidence="9 13">BIOML-A6</strain>
        <strain evidence="8 12">BIOML-A7</strain>
        <strain evidence="10 14">BIOML-A8</strain>
    </source>
</reference>
<evidence type="ECO:0000256" key="4">
    <source>
        <dbReference type="ARBA" id="ARBA00023163"/>
    </source>
</evidence>
<dbReference type="GO" id="GO:0016987">
    <property type="term" value="F:sigma factor activity"/>
    <property type="evidence" value="ECO:0007669"/>
    <property type="project" value="UniProtKB-KW"/>
</dbReference>
<dbReference type="SUPFAM" id="SSF88659">
    <property type="entry name" value="Sigma3 and sigma4 domains of RNA polymerase sigma factors"/>
    <property type="match status" value="1"/>
</dbReference>
<dbReference type="PANTHER" id="PTHR43133:SF46">
    <property type="entry name" value="RNA POLYMERASE SIGMA-70 FACTOR ECF SUBFAMILY"/>
    <property type="match status" value="1"/>
</dbReference>
<dbReference type="InterPro" id="IPR014284">
    <property type="entry name" value="RNA_pol_sigma-70_dom"/>
</dbReference>
<sequence>MENKKMTSVQLIADSYTSYHRSVYLYICYRINNKEEAEDIAQDVFLRLMDYKQMLRPDTVKFFIYTISRNLVNDYLRRHYKKQEITSYIYDHATTCTNETENQIVANDLLACEKRKLRTLPEQRRKIYIMSRFEDKSSSEISAKLNLSRRTVENHLFISRKEIREYMKQCI</sequence>
<evidence type="ECO:0000313" key="7">
    <source>
        <dbReference type="EMBL" id="ALJ62072.1"/>
    </source>
</evidence>
<evidence type="ECO:0000313" key="13">
    <source>
        <dbReference type="Proteomes" id="UP000448877"/>
    </source>
</evidence>
<keyword evidence="2" id="KW-0805">Transcription regulation</keyword>
<dbReference type="Gene3D" id="1.10.10.10">
    <property type="entry name" value="Winged helix-like DNA-binding domain superfamily/Winged helix DNA-binding domain"/>
    <property type="match status" value="1"/>
</dbReference>
<evidence type="ECO:0000313" key="11">
    <source>
        <dbReference type="Proteomes" id="UP000061809"/>
    </source>
</evidence>
<dbReference type="InterPro" id="IPR007627">
    <property type="entry name" value="RNA_pol_sigma70_r2"/>
</dbReference>
<dbReference type="EMBL" id="VVYV01000111">
    <property type="protein sequence ID" value="KAA5411614.1"/>
    <property type="molecule type" value="Genomic_DNA"/>
</dbReference>
<dbReference type="STRING" id="246787.BcellWH2_04863"/>
<reference evidence="7 11" key="1">
    <citation type="journal article" date="2015" name="Science">
        <title>Genetic determinants of in vivo fitness and diet responsiveness in multiple human gut Bacteroides.</title>
        <authorList>
            <person name="Wu M."/>
            <person name="McNulty N.P."/>
            <person name="Rodionov D.A."/>
            <person name="Khoroshkin M.S."/>
            <person name="Griffin N.W."/>
            <person name="Cheng J."/>
            <person name="Latreille P."/>
            <person name="Kerstetter R.A."/>
            <person name="Terrapon N."/>
            <person name="Henrissat B."/>
            <person name="Osterman A.L."/>
            <person name="Gordon J.I."/>
        </authorList>
    </citation>
    <scope>NUCLEOTIDE SEQUENCE [LARGE SCALE GENOMIC DNA]</scope>
    <source>
        <strain evidence="7 11">WH2</strain>
    </source>
</reference>
<dbReference type="InterPro" id="IPR013325">
    <property type="entry name" value="RNA_pol_sigma_r2"/>
</dbReference>
<evidence type="ECO:0000313" key="9">
    <source>
        <dbReference type="EMBL" id="KAA5411614.1"/>
    </source>
</evidence>
<dbReference type="AlphaFoldDB" id="A0A0P0GX46"/>
<dbReference type="Proteomes" id="UP000325055">
    <property type="component" value="Unassembled WGS sequence"/>
</dbReference>
<dbReference type="EMBL" id="CP012801">
    <property type="protein sequence ID" value="ALJ62072.1"/>
    <property type="molecule type" value="Genomic_DNA"/>
</dbReference>
<organism evidence="7 11">
    <name type="scientific">Bacteroides cellulosilyticus</name>
    <dbReference type="NCBI Taxonomy" id="246787"/>
    <lineage>
        <taxon>Bacteria</taxon>
        <taxon>Pseudomonadati</taxon>
        <taxon>Bacteroidota</taxon>
        <taxon>Bacteroidia</taxon>
        <taxon>Bacteroidales</taxon>
        <taxon>Bacteroidaceae</taxon>
        <taxon>Bacteroides</taxon>
    </lineage>
</organism>
<dbReference type="Proteomes" id="UP000482653">
    <property type="component" value="Unassembled WGS sequence"/>
</dbReference>
<gene>
    <name evidence="7" type="primary">sigE_5</name>
    <name evidence="7" type="ORF">BcellWH2_04863</name>
    <name evidence="9" type="ORF">F2Y81_28680</name>
    <name evidence="8" type="ORF">F2Y86_04845</name>
    <name evidence="10" type="ORF">F2Y87_26180</name>
</gene>
<dbReference type="RefSeq" id="WP_007212192.1">
    <property type="nucleotide sequence ID" value="NZ_CABMLT010000004.1"/>
</dbReference>
<evidence type="ECO:0000313" key="10">
    <source>
        <dbReference type="EMBL" id="KAA5413249.1"/>
    </source>
</evidence>
<evidence type="ECO:0000313" key="8">
    <source>
        <dbReference type="EMBL" id="KAA5410564.1"/>
    </source>
</evidence>
<dbReference type="PATRIC" id="fig|246787.4.peg.5021"/>